<dbReference type="InterPro" id="IPR038161">
    <property type="entry name" value="VirB9/CagX/TrbG_C_sf"/>
</dbReference>
<evidence type="ECO:0000256" key="1">
    <source>
        <dbReference type="ARBA" id="ARBA00006135"/>
    </source>
</evidence>
<keyword evidence="5" id="KW-1185">Reference proteome</keyword>
<dbReference type="Proteomes" id="UP000494216">
    <property type="component" value="Unassembled WGS sequence"/>
</dbReference>
<dbReference type="InterPro" id="IPR014148">
    <property type="entry name" value="VirB9"/>
</dbReference>
<comment type="caution">
    <text evidence="4">The sequence shown here is derived from an EMBL/GenBank/DDBJ whole genome shotgun (WGS) entry which is preliminary data.</text>
</comment>
<gene>
    <name evidence="4" type="ORF">METHB2_290013</name>
</gene>
<dbReference type="Gene3D" id="2.60.40.2500">
    <property type="match status" value="1"/>
</dbReference>
<name>A0A8S0XII0_9GAMM</name>
<protein>
    <submittedName>
        <fullName evidence="4">Conjugal transfer protein</fullName>
    </submittedName>
</protein>
<dbReference type="AlphaFoldDB" id="A0A8S0XII0"/>
<dbReference type="Pfam" id="PF03524">
    <property type="entry name" value="CagX"/>
    <property type="match status" value="1"/>
</dbReference>
<evidence type="ECO:0000313" key="5">
    <source>
        <dbReference type="Proteomes" id="UP000494216"/>
    </source>
</evidence>
<dbReference type="RefSeq" id="WP_174625676.1">
    <property type="nucleotide sequence ID" value="NZ_CADCXN010000057.1"/>
</dbReference>
<keyword evidence="2" id="KW-0732">Signal</keyword>
<evidence type="ECO:0000313" key="4">
    <source>
        <dbReference type="EMBL" id="CAA9890766.1"/>
    </source>
</evidence>
<dbReference type="NCBIfam" id="TIGR02781">
    <property type="entry name" value="VirB9"/>
    <property type="match status" value="1"/>
</dbReference>
<accession>A0A8S0XII0</accession>
<dbReference type="InterPro" id="IPR010258">
    <property type="entry name" value="Conjugal_tfr_TrbG/VirB9/CagX"/>
</dbReference>
<dbReference type="CDD" id="cd06911">
    <property type="entry name" value="VirB9_CagX_TrbG"/>
    <property type="match status" value="1"/>
</dbReference>
<evidence type="ECO:0000256" key="3">
    <source>
        <dbReference type="SAM" id="Coils"/>
    </source>
</evidence>
<feature type="coiled-coil region" evidence="3">
    <location>
        <begin position="140"/>
        <end position="167"/>
    </location>
</feature>
<dbReference type="EMBL" id="CADCXN010000057">
    <property type="protein sequence ID" value="CAA9890766.1"/>
    <property type="molecule type" value="Genomic_DNA"/>
</dbReference>
<proteinExistence type="inferred from homology"/>
<dbReference type="InterPro" id="IPR033645">
    <property type="entry name" value="VirB9/CagX/TrbG_C"/>
</dbReference>
<evidence type="ECO:0000256" key="2">
    <source>
        <dbReference type="ARBA" id="ARBA00022729"/>
    </source>
</evidence>
<comment type="similarity">
    <text evidence="1">Belongs to the TrbG/VirB9 family.</text>
</comment>
<keyword evidence="3" id="KW-0175">Coiled coil</keyword>
<sequence length="279" mass="31444">MKKLFIVAMLIPTIVFGEITPRKGNYDPRVRVVDYNPLNVVKLSTFYGVSTHVQFDDGESIKDVAVGDDQAWKVVPRGNHLFIKPQADRADTNVTVVTDKRTYQFALVVQPKPPKDSRAWADPNLIFSLTFHYPDKEDAERREKEEKLAAEARTKNLKNKLADAKKQVNNLDYWVAGSEEISPTAARDDGRFIYLTFTNNRDMPAIYSVDQEGNEALINTNVIDGNTIVIQRLVPHLILRKGIYVASVINKSYDINGGIDNTTGTIAHDVERVIKGEQQ</sequence>
<reference evidence="4 5" key="1">
    <citation type="submission" date="2020-02" db="EMBL/GenBank/DDBJ databases">
        <authorList>
            <person name="Hogendoorn C."/>
        </authorList>
    </citation>
    <scope>NUCLEOTIDE SEQUENCE [LARGE SCALE GENOMIC DNA]</scope>
    <source>
        <strain evidence="4">METHB21</strain>
    </source>
</reference>
<organism evidence="4 5">
    <name type="scientific">Candidatus Methylobacter favarea</name>
    <dbReference type="NCBI Taxonomy" id="2707345"/>
    <lineage>
        <taxon>Bacteria</taxon>
        <taxon>Pseudomonadati</taxon>
        <taxon>Pseudomonadota</taxon>
        <taxon>Gammaproteobacteria</taxon>
        <taxon>Methylococcales</taxon>
        <taxon>Methylococcaceae</taxon>
        <taxon>Methylobacter</taxon>
    </lineage>
</organism>